<feature type="transmembrane region" description="Helical" evidence="6">
    <location>
        <begin position="24"/>
        <end position="41"/>
    </location>
</feature>
<dbReference type="GO" id="GO:0016755">
    <property type="term" value="F:aminoacyltransferase activity"/>
    <property type="evidence" value="ECO:0007669"/>
    <property type="project" value="TreeGrafter"/>
</dbReference>
<feature type="transmembrane region" description="Helical" evidence="6">
    <location>
        <begin position="53"/>
        <end position="82"/>
    </location>
</feature>
<sequence length="641" mass="65920">MRDWGQAGHEGAAAYGALTPWRGAVRHLLPLALMVLFVLALREKAAALDLAAVGAALAGVSALQWLAAVAATAISFAALAQYDVLIHRQLGTALPEAQVRHAGAAAIALSQTLGFGIVTGALVRWRMLPGTSLGQATRIAAQVALAFLAGWAVVTAAAVAVLPVAVPGARGMALAVLAGFGALAALAFWQPQRFPPLPVAARIVALAALDTAAAALALWVLLPGGVEYGAALLPAFLLALGAGLISGTPGGVGAFELALLSLLPEQPAEPLLAAVLAWRAVYYALPAALGVLAMARPSRASTPRRLPQVRRAGPVPEAPRAETGLLMQGEHGLLLARDGTPGWLLSETGQTVTALLDPVAPEVLADMLAQVRAQAALRGRVACLYKISARTAAQARAVGWTVLPVAQEAVIDPAGFALAGPAHAGLRRKLRHVAKAGVTVTSVPPGGALPVAQMAALSAAWVTARDGERGFSMGRYTPGYVAGQHCLLAWQAGRLVAFVSFHTTRGEWALDLMRNGGGLPDGTMQALIAEAIAQAAEAGVPRLSLAAVPPDPARLRGLAARIWRLAARHPCGLAQFKAGFAPRWQTLYIAAPGPLSLALAAADIARAIRHPPPLPGTEYGFASASPAWQGSAMPCPERLPR</sequence>
<dbReference type="InterPro" id="IPR024320">
    <property type="entry name" value="LPG_synthase_C"/>
</dbReference>
<comment type="caution">
    <text evidence="8">The sequence shown here is derived from an EMBL/GenBank/DDBJ whole genome shotgun (WGS) entry which is preliminary data.</text>
</comment>
<keyword evidence="4 6" id="KW-1133">Transmembrane helix</keyword>
<dbReference type="GO" id="GO:0005886">
    <property type="term" value="C:plasma membrane"/>
    <property type="evidence" value="ECO:0007669"/>
    <property type="project" value="UniProtKB-SubCell"/>
</dbReference>
<dbReference type="OrthoDB" id="145485at2"/>
<evidence type="ECO:0000313" key="9">
    <source>
        <dbReference type="Proteomes" id="UP000477083"/>
    </source>
</evidence>
<name>A0A6L8VCV2_9RHOB</name>
<keyword evidence="3 6" id="KW-0812">Transmembrane</keyword>
<dbReference type="Pfam" id="PF09924">
    <property type="entry name" value="LPG_synthase_C"/>
    <property type="match status" value="1"/>
</dbReference>
<evidence type="ECO:0000256" key="6">
    <source>
        <dbReference type="SAM" id="Phobius"/>
    </source>
</evidence>
<dbReference type="RefSeq" id="WP_161343447.1">
    <property type="nucleotide sequence ID" value="NZ_BMGW01000002.1"/>
</dbReference>
<dbReference type="PANTHER" id="PTHR34697">
    <property type="entry name" value="PHOSPHATIDYLGLYCEROL LYSYLTRANSFERASE"/>
    <property type="match status" value="1"/>
</dbReference>
<proteinExistence type="predicted"/>
<evidence type="ECO:0000259" key="7">
    <source>
        <dbReference type="Pfam" id="PF09924"/>
    </source>
</evidence>
<evidence type="ECO:0000313" key="8">
    <source>
        <dbReference type="EMBL" id="MZQ88137.1"/>
    </source>
</evidence>
<evidence type="ECO:0000256" key="1">
    <source>
        <dbReference type="ARBA" id="ARBA00004651"/>
    </source>
</evidence>
<feature type="domain" description="Phosphatidylglycerol lysyltransferase C-terminal" evidence="7">
    <location>
        <begin position="327"/>
        <end position="590"/>
    </location>
</feature>
<keyword evidence="9" id="KW-1185">Reference proteome</keyword>
<evidence type="ECO:0000256" key="4">
    <source>
        <dbReference type="ARBA" id="ARBA00022989"/>
    </source>
</evidence>
<dbReference type="InterPro" id="IPR051211">
    <property type="entry name" value="PG_lysyltransferase"/>
</dbReference>
<feature type="transmembrane region" description="Helical" evidence="6">
    <location>
        <begin position="228"/>
        <end position="259"/>
    </location>
</feature>
<dbReference type="AlphaFoldDB" id="A0A6L8VCV2"/>
<protein>
    <submittedName>
        <fullName evidence="8">DUF2156 domain-containing protein</fullName>
    </submittedName>
</protein>
<feature type="transmembrane region" description="Helical" evidence="6">
    <location>
        <begin position="102"/>
        <end position="123"/>
    </location>
</feature>
<gene>
    <name evidence="8" type="ORF">GS660_03370</name>
</gene>
<reference evidence="8 9" key="1">
    <citation type="submission" date="2020-01" db="EMBL/GenBank/DDBJ databases">
        <title>Frigidibacter albus SP32T (=CGMCC 1.13995T).</title>
        <authorList>
            <person name="Liao X."/>
        </authorList>
    </citation>
    <scope>NUCLEOTIDE SEQUENCE [LARGE SCALE GENOMIC DNA]</scope>
    <source>
        <strain evidence="8 9">SP32</strain>
    </source>
</reference>
<dbReference type="SUPFAM" id="SSF55729">
    <property type="entry name" value="Acyl-CoA N-acyltransferases (Nat)"/>
    <property type="match status" value="1"/>
</dbReference>
<evidence type="ECO:0000256" key="3">
    <source>
        <dbReference type="ARBA" id="ARBA00022692"/>
    </source>
</evidence>
<comment type="subcellular location">
    <subcellularLocation>
        <location evidence="1">Cell membrane</location>
        <topology evidence="1">Multi-pass membrane protein</topology>
    </subcellularLocation>
</comment>
<feature type="transmembrane region" description="Helical" evidence="6">
    <location>
        <begin position="172"/>
        <end position="189"/>
    </location>
</feature>
<accession>A0A6L8VCV2</accession>
<feature type="transmembrane region" description="Helical" evidence="6">
    <location>
        <begin position="201"/>
        <end position="222"/>
    </location>
</feature>
<dbReference type="InterPro" id="IPR016181">
    <property type="entry name" value="Acyl_CoA_acyltransferase"/>
</dbReference>
<organism evidence="8 9">
    <name type="scientific">Frigidibacter albus</name>
    <dbReference type="NCBI Taxonomy" id="1465486"/>
    <lineage>
        <taxon>Bacteria</taxon>
        <taxon>Pseudomonadati</taxon>
        <taxon>Pseudomonadota</taxon>
        <taxon>Alphaproteobacteria</taxon>
        <taxon>Rhodobacterales</taxon>
        <taxon>Paracoccaceae</taxon>
        <taxon>Frigidibacter</taxon>
    </lineage>
</organism>
<keyword evidence="2" id="KW-1003">Cell membrane</keyword>
<dbReference type="EMBL" id="WWNR01000002">
    <property type="protein sequence ID" value="MZQ88137.1"/>
    <property type="molecule type" value="Genomic_DNA"/>
</dbReference>
<keyword evidence="5 6" id="KW-0472">Membrane</keyword>
<evidence type="ECO:0000256" key="2">
    <source>
        <dbReference type="ARBA" id="ARBA00022475"/>
    </source>
</evidence>
<dbReference type="Proteomes" id="UP000477083">
    <property type="component" value="Unassembled WGS sequence"/>
</dbReference>
<dbReference type="GO" id="GO:0055091">
    <property type="term" value="P:phospholipid homeostasis"/>
    <property type="evidence" value="ECO:0007669"/>
    <property type="project" value="TreeGrafter"/>
</dbReference>
<feature type="transmembrane region" description="Helical" evidence="6">
    <location>
        <begin position="143"/>
        <end position="166"/>
    </location>
</feature>
<dbReference type="PANTHER" id="PTHR34697:SF2">
    <property type="entry name" value="PHOSPHATIDYLGLYCEROL LYSYLTRANSFERASE"/>
    <property type="match status" value="1"/>
</dbReference>
<evidence type="ECO:0000256" key="5">
    <source>
        <dbReference type="ARBA" id="ARBA00023136"/>
    </source>
</evidence>